<dbReference type="InterPro" id="IPR036396">
    <property type="entry name" value="Cyt_P450_sf"/>
</dbReference>
<keyword evidence="9" id="KW-0472">Membrane</keyword>
<dbReference type="Pfam" id="PF00067">
    <property type="entry name" value="p450"/>
    <property type="match status" value="1"/>
</dbReference>
<keyword evidence="7 10" id="KW-0503">Monooxygenase</keyword>
<dbReference type="InterPro" id="IPR050121">
    <property type="entry name" value="Cytochrome_P450_monoxygenase"/>
</dbReference>
<keyword evidence="6 8" id="KW-0408">Iron</keyword>
<evidence type="ECO:0000313" key="11">
    <source>
        <dbReference type="Proteomes" id="UP000799428"/>
    </source>
</evidence>
<dbReference type="Proteomes" id="UP000799428">
    <property type="component" value="Unassembled WGS sequence"/>
</dbReference>
<dbReference type="InterPro" id="IPR001128">
    <property type="entry name" value="Cyt_P450"/>
</dbReference>
<sequence length="540" mass="61790">MPIQSILSFDNLLGLSLSCVVSYIVVTAIYRLWFHPLAKFPGPFWARLTTIPAYWHTFQQDRHIWFFHLQEKYGTTFRYAPNGVLFNTPSAYKTIFGPRGNVKKSEYYEFWPRNVKTLNTWNSTNLHTHARKRRVINFAFSEKAIRDAELFVHSNTDRWLELIENRIPSGKEWSDSLNMTDWVNYLVFDILGDLCFGKSFDMKEQGNELQHIPELMVSFLALLHPIACSPLSSLYVWMKPRGLDYLMTVAAPAPVAKWGQFVDKCLRDRTQVQEQQEKAMVPESERRKDFFHWLFKAVDPETGKRGYSIDELFGECELLIIAGSDTTSIIMSAMMFYLVRYPESQAKLTKEILATFKSRDEIKAGEKLHSCKYLHAVISEALRMAPPVSAEPSREVLPGGTQVDGHYLPAGIYASTGLYCLSYRADIYPEPFKFRPERWVVDKNDPTSVESVALAESGFCAFLSGTRGCAGKNLAWLEMKIITAKLLYTFELKADPTNHLGGGDPNGKPGRQVVDQYQTYDLFVSGREGPVVQFKKRVHE</sequence>
<dbReference type="AlphaFoldDB" id="A0A6G1K741"/>
<evidence type="ECO:0000256" key="7">
    <source>
        <dbReference type="ARBA" id="ARBA00023033"/>
    </source>
</evidence>
<feature type="transmembrane region" description="Helical" evidence="9">
    <location>
        <begin position="12"/>
        <end position="33"/>
    </location>
</feature>
<dbReference type="GO" id="GO:0005506">
    <property type="term" value="F:iron ion binding"/>
    <property type="evidence" value="ECO:0007669"/>
    <property type="project" value="InterPro"/>
</dbReference>
<evidence type="ECO:0000313" key="10">
    <source>
        <dbReference type="EMBL" id="KAF2708706.1"/>
    </source>
</evidence>
<dbReference type="OrthoDB" id="1470350at2759"/>
<dbReference type="GO" id="GO:0004497">
    <property type="term" value="F:monooxygenase activity"/>
    <property type="evidence" value="ECO:0007669"/>
    <property type="project" value="UniProtKB-KW"/>
</dbReference>
<accession>A0A6G1K741</accession>
<dbReference type="GO" id="GO:0016705">
    <property type="term" value="F:oxidoreductase activity, acting on paired donors, with incorporation or reduction of molecular oxygen"/>
    <property type="evidence" value="ECO:0007669"/>
    <property type="project" value="InterPro"/>
</dbReference>
<reference evidence="10" key="1">
    <citation type="journal article" date="2020" name="Stud. Mycol.">
        <title>101 Dothideomycetes genomes: a test case for predicting lifestyles and emergence of pathogens.</title>
        <authorList>
            <person name="Haridas S."/>
            <person name="Albert R."/>
            <person name="Binder M."/>
            <person name="Bloem J."/>
            <person name="Labutti K."/>
            <person name="Salamov A."/>
            <person name="Andreopoulos B."/>
            <person name="Baker S."/>
            <person name="Barry K."/>
            <person name="Bills G."/>
            <person name="Bluhm B."/>
            <person name="Cannon C."/>
            <person name="Castanera R."/>
            <person name="Culley D."/>
            <person name="Daum C."/>
            <person name="Ezra D."/>
            <person name="Gonzalez J."/>
            <person name="Henrissat B."/>
            <person name="Kuo A."/>
            <person name="Liang C."/>
            <person name="Lipzen A."/>
            <person name="Lutzoni F."/>
            <person name="Magnuson J."/>
            <person name="Mondo S."/>
            <person name="Nolan M."/>
            <person name="Ohm R."/>
            <person name="Pangilinan J."/>
            <person name="Park H.-J."/>
            <person name="Ramirez L."/>
            <person name="Alfaro M."/>
            <person name="Sun H."/>
            <person name="Tritt A."/>
            <person name="Yoshinaga Y."/>
            <person name="Zwiers L.-H."/>
            <person name="Turgeon B."/>
            <person name="Goodwin S."/>
            <person name="Spatafora J."/>
            <person name="Crous P."/>
            <person name="Grigoriev I."/>
        </authorList>
    </citation>
    <scope>NUCLEOTIDE SEQUENCE</scope>
    <source>
        <strain evidence="10">CBS 279.74</strain>
    </source>
</reference>
<keyword evidence="3 8" id="KW-0349">Heme</keyword>
<keyword evidence="4 8" id="KW-0479">Metal-binding</keyword>
<organism evidence="10 11">
    <name type="scientific">Pleomassaria siparia CBS 279.74</name>
    <dbReference type="NCBI Taxonomy" id="1314801"/>
    <lineage>
        <taxon>Eukaryota</taxon>
        <taxon>Fungi</taxon>
        <taxon>Dikarya</taxon>
        <taxon>Ascomycota</taxon>
        <taxon>Pezizomycotina</taxon>
        <taxon>Dothideomycetes</taxon>
        <taxon>Pleosporomycetidae</taxon>
        <taxon>Pleosporales</taxon>
        <taxon>Pleomassariaceae</taxon>
        <taxon>Pleomassaria</taxon>
    </lineage>
</organism>
<evidence type="ECO:0000256" key="6">
    <source>
        <dbReference type="ARBA" id="ARBA00023004"/>
    </source>
</evidence>
<keyword evidence="9" id="KW-1133">Transmembrane helix</keyword>
<comment type="similarity">
    <text evidence="2">Belongs to the cytochrome P450 family.</text>
</comment>
<evidence type="ECO:0000256" key="5">
    <source>
        <dbReference type="ARBA" id="ARBA00023002"/>
    </source>
</evidence>
<dbReference type="InterPro" id="IPR002401">
    <property type="entry name" value="Cyt_P450_E_grp-I"/>
</dbReference>
<gene>
    <name evidence="10" type="ORF">K504DRAFT_380913</name>
</gene>
<dbReference type="EMBL" id="MU005771">
    <property type="protein sequence ID" value="KAF2708706.1"/>
    <property type="molecule type" value="Genomic_DNA"/>
</dbReference>
<dbReference type="CDD" id="cd11061">
    <property type="entry name" value="CYP67-like"/>
    <property type="match status" value="1"/>
</dbReference>
<dbReference type="Gene3D" id="1.10.630.10">
    <property type="entry name" value="Cytochrome P450"/>
    <property type="match status" value="1"/>
</dbReference>
<evidence type="ECO:0000256" key="2">
    <source>
        <dbReference type="ARBA" id="ARBA00010617"/>
    </source>
</evidence>
<comment type="cofactor">
    <cofactor evidence="1 8">
        <name>heme</name>
        <dbReference type="ChEBI" id="CHEBI:30413"/>
    </cofactor>
</comment>
<dbReference type="PANTHER" id="PTHR24305">
    <property type="entry name" value="CYTOCHROME P450"/>
    <property type="match status" value="1"/>
</dbReference>
<keyword evidence="11" id="KW-1185">Reference proteome</keyword>
<name>A0A6G1K741_9PLEO</name>
<protein>
    <submittedName>
        <fullName evidence="10">Benzoate 4-monooxygenase cytochrome-like protein P450</fullName>
    </submittedName>
</protein>
<evidence type="ECO:0000256" key="8">
    <source>
        <dbReference type="PIRSR" id="PIRSR602401-1"/>
    </source>
</evidence>
<evidence type="ECO:0000256" key="9">
    <source>
        <dbReference type="SAM" id="Phobius"/>
    </source>
</evidence>
<proteinExistence type="inferred from homology"/>
<evidence type="ECO:0000256" key="1">
    <source>
        <dbReference type="ARBA" id="ARBA00001971"/>
    </source>
</evidence>
<feature type="binding site" description="axial binding residue" evidence="8">
    <location>
        <position position="469"/>
    </location>
    <ligand>
        <name>heme</name>
        <dbReference type="ChEBI" id="CHEBI:30413"/>
    </ligand>
    <ligandPart>
        <name>Fe</name>
        <dbReference type="ChEBI" id="CHEBI:18248"/>
    </ligandPart>
</feature>
<dbReference type="PRINTS" id="PR00463">
    <property type="entry name" value="EP450I"/>
</dbReference>
<keyword evidence="9" id="KW-0812">Transmembrane</keyword>
<dbReference type="GO" id="GO:0020037">
    <property type="term" value="F:heme binding"/>
    <property type="evidence" value="ECO:0007669"/>
    <property type="project" value="InterPro"/>
</dbReference>
<dbReference type="PANTHER" id="PTHR24305:SF237">
    <property type="entry name" value="CYTOCHROME P450 MONOOXYGENASE ATNE-RELATED"/>
    <property type="match status" value="1"/>
</dbReference>
<dbReference type="SUPFAM" id="SSF48264">
    <property type="entry name" value="Cytochrome P450"/>
    <property type="match status" value="1"/>
</dbReference>
<evidence type="ECO:0000256" key="3">
    <source>
        <dbReference type="ARBA" id="ARBA00022617"/>
    </source>
</evidence>
<keyword evidence="5" id="KW-0560">Oxidoreductase</keyword>
<evidence type="ECO:0000256" key="4">
    <source>
        <dbReference type="ARBA" id="ARBA00022723"/>
    </source>
</evidence>
<dbReference type="PRINTS" id="PR00385">
    <property type="entry name" value="P450"/>
</dbReference>